<evidence type="ECO:0000256" key="8">
    <source>
        <dbReference type="ARBA" id="ARBA00032798"/>
    </source>
</evidence>
<gene>
    <name evidence="12" type="ORF">FE810_12820</name>
</gene>
<accession>A0A5R9IF83</accession>
<dbReference type="EMBL" id="VCBC01000012">
    <property type="protein sequence ID" value="TLU64180.1"/>
    <property type="molecule type" value="Genomic_DNA"/>
</dbReference>
<evidence type="ECO:0000259" key="11">
    <source>
        <dbReference type="Pfam" id="PF00361"/>
    </source>
</evidence>
<feature type="transmembrane region" description="Helical" evidence="10">
    <location>
        <begin position="329"/>
        <end position="352"/>
    </location>
</feature>
<keyword evidence="4 9" id="KW-0812">Transmembrane</keyword>
<evidence type="ECO:0000256" key="6">
    <source>
        <dbReference type="ARBA" id="ARBA00023136"/>
    </source>
</evidence>
<dbReference type="GO" id="GO:0003954">
    <property type="term" value="F:NADH dehydrogenase activity"/>
    <property type="evidence" value="ECO:0007669"/>
    <property type="project" value="TreeGrafter"/>
</dbReference>
<comment type="subcellular location">
    <subcellularLocation>
        <location evidence="1">Endomembrane system</location>
        <topology evidence="1">Multi-pass membrane protein</topology>
    </subcellularLocation>
    <subcellularLocation>
        <location evidence="9">Membrane</location>
        <topology evidence="9">Multi-pass membrane protein</topology>
    </subcellularLocation>
</comment>
<dbReference type="InterPro" id="IPR010227">
    <property type="entry name" value="NADH_Q_OxRdtase_chainM/4"/>
</dbReference>
<feature type="transmembrane region" description="Helical" evidence="10">
    <location>
        <begin position="204"/>
        <end position="222"/>
    </location>
</feature>
<feature type="transmembrane region" description="Helical" evidence="10">
    <location>
        <begin position="163"/>
        <end position="184"/>
    </location>
</feature>
<feature type="transmembrane region" description="Helical" evidence="10">
    <location>
        <begin position="73"/>
        <end position="98"/>
    </location>
</feature>
<feature type="transmembrane region" description="Helical" evidence="10">
    <location>
        <begin position="110"/>
        <end position="128"/>
    </location>
</feature>
<sequence length="492" mass="54136">MIFTNIIAVLMVSAFIALLVGKRFARTLPYIAAIGVLISFALLAHFASNHHDLFHQAMPLVSVPWISSLGIEYATFIDSLSFILVALTLILALVCILVSVSEISQYQNFYYFNLLAALAGIVGVFAAADLFLFFFFWEVMLLPMTALIAIWGHENRRYAAIKFFIFTQVSSLLMLVAIIVMAFIYQQQFGDISFNYFDWQQLNIAMPLQYWLMLGFFVAFAVKLPSFPFHTWLPDAHTQAPTAGSVLLAGVLLKTGAYGLMRFVLPLFEQAATHFAPVAIALGVISIVYGAVMAFAQTDFKRLVAYSSISHMGFITLALFSFSPIAYHGAIVTLVAHGLSSAALFAMAGMLYQRLHTRDLKKMGGLFASAPRMGGMLLAFVAGAFGMPGLLNFVGEFMTLTGTFTHHPIATAFAATAMIGSAIYGMYLFQQSFQGKPQENVKIPDLRAHEWLLCSLLFGLLLYLGLFPQALLMHFDSIYPSVADAQLIGGKL</sequence>
<evidence type="ECO:0000256" key="5">
    <source>
        <dbReference type="ARBA" id="ARBA00022989"/>
    </source>
</evidence>
<evidence type="ECO:0000256" key="1">
    <source>
        <dbReference type="ARBA" id="ARBA00004127"/>
    </source>
</evidence>
<dbReference type="Pfam" id="PF00361">
    <property type="entry name" value="Proton_antipo_M"/>
    <property type="match status" value="1"/>
</dbReference>
<comment type="similarity">
    <text evidence="2">Belongs to the complex I subunit 4 family.</text>
</comment>
<feature type="transmembrane region" description="Helical" evidence="10">
    <location>
        <begin position="373"/>
        <end position="395"/>
    </location>
</feature>
<proteinExistence type="inferred from homology"/>
<comment type="caution">
    <text evidence="12">The sequence shown here is derived from an EMBL/GenBank/DDBJ whole genome shotgun (WGS) entry which is preliminary data.</text>
</comment>
<evidence type="ECO:0000256" key="4">
    <source>
        <dbReference type="ARBA" id="ARBA00022692"/>
    </source>
</evidence>
<feature type="transmembrane region" description="Helical" evidence="10">
    <location>
        <begin position="450"/>
        <end position="471"/>
    </location>
</feature>
<protein>
    <recommendedName>
        <fullName evidence="3">NADH-quinone oxidoreductase subunit M</fullName>
    </recommendedName>
    <alternativeName>
        <fullName evidence="7">NADH dehydrogenase I subunit M</fullName>
    </alternativeName>
    <alternativeName>
        <fullName evidence="8">NDH-1 subunit M</fullName>
    </alternativeName>
</protein>
<evidence type="ECO:0000313" key="12">
    <source>
        <dbReference type="EMBL" id="TLU64180.1"/>
    </source>
</evidence>
<evidence type="ECO:0000313" key="13">
    <source>
        <dbReference type="Proteomes" id="UP000307790"/>
    </source>
</evidence>
<dbReference type="GO" id="GO:0042773">
    <property type="term" value="P:ATP synthesis coupled electron transport"/>
    <property type="evidence" value="ECO:0007669"/>
    <property type="project" value="InterPro"/>
</dbReference>
<dbReference type="OrthoDB" id="9768329at2"/>
<evidence type="ECO:0000256" key="7">
    <source>
        <dbReference type="ARBA" id="ARBA00031584"/>
    </source>
</evidence>
<evidence type="ECO:0000256" key="2">
    <source>
        <dbReference type="ARBA" id="ARBA00009025"/>
    </source>
</evidence>
<dbReference type="PANTHER" id="PTHR43507:SF1">
    <property type="entry name" value="NADH-UBIQUINONE OXIDOREDUCTASE CHAIN 4"/>
    <property type="match status" value="1"/>
</dbReference>
<evidence type="ECO:0000256" key="3">
    <source>
        <dbReference type="ARBA" id="ARBA00019906"/>
    </source>
</evidence>
<evidence type="ECO:0000256" key="10">
    <source>
        <dbReference type="SAM" id="Phobius"/>
    </source>
</evidence>
<evidence type="ECO:0000256" key="9">
    <source>
        <dbReference type="RuleBase" id="RU000320"/>
    </source>
</evidence>
<organism evidence="12 13">
    <name type="scientific">Thalassotalea litorea</name>
    <dbReference type="NCBI Taxonomy" id="2020715"/>
    <lineage>
        <taxon>Bacteria</taxon>
        <taxon>Pseudomonadati</taxon>
        <taxon>Pseudomonadota</taxon>
        <taxon>Gammaproteobacteria</taxon>
        <taxon>Alteromonadales</taxon>
        <taxon>Colwelliaceae</taxon>
        <taxon>Thalassotalea</taxon>
    </lineage>
</organism>
<dbReference type="InterPro" id="IPR003918">
    <property type="entry name" value="NADH_UbQ_OxRdtase"/>
</dbReference>
<feature type="transmembrane region" description="Helical" evidence="10">
    <location>
        <begin position="271"/>
        <end position="296"/>
    </location>
</feature>
<dbReference type="GO" id="GO:0008137">
    <property type="term" value="F:NADH dehydrogenase (ubiquinone) activity"/>
    <property type="evidence" value="ECO:0007669"/>
    <property type="project" value="InterPro"/>
</dbReference>
<feature type="transmembrane region" description="Helical" evidence="10">
    <location>
        <begin position="407"/>
        <end position="429"/>
    </location>
</feature>
<dbReference type="InterPro" id="IPR001750">
    <property type="entry name" value="ND/Mrp_TM"/>
</dbReference>
<keyword evidence="6 10" id="KW-0472">Membrane</keyword>
<keyword evidence="13" id="KW-1185">Reference proteome</keyword>
<feature type="transmembrane region" description="Helical" evidence="10">
    <location>
        <begin position="134"/>
        <end position="151"/>
    </location>
</feature>
<dbReference type="GO" id="GO:0015990">
    <property type="term" value="P:electron transport coupled proton transport"/>
    <property type="evidence" value="ECO:0007669"/>
    <property type="project" value="TreeGrafter"/>
</dbReference>
<dbReference type="PANTHER" id="PTHR43507">
    <property type="entry name" value="NADH-UBIQUINONE OXIDOREDUCTASE CHAIN 4"/>
    <property type="match status" value="1"/>
</dbReference>
<dbReference type="RefSeq" id="WP_138320463.1">
    <property type="nucleotide sequence ID" value="NZ_VCBC01000012.1"/>
</dbReference>
<reference evidence="12 13" key="1">
    <citation type="submission" date="2019-05" db="EMBL/GenBank/DDBJ databases">
        <title>Genome sequences of Thalassotalea litorea 1K03283.</title>
        <authorList>
            <person name="Zhang D."/>
        </authorList>
    </citation>
    <scope>NUCLEOTIDE SEQUENCE [LARGE SCALE GENOMIC DNA]</scope>
    <source>
        <strain evidence="12 13">MCCC 1K03283</strain>
    </source>
</reference>
<dbReference type="GO" id="GO:0016020">
    <property type="term" value="C:membrane"/>
    <property type="evidence" value="ECO:0007669"/>
    <property type="project" value="UniProtKB-SubCell"/>
</dbReference>
<name>A0A5R9IF83_9GAMM</name>
<dbReference type="AlphaFoldDB" id="A0A5R9IF83"/>
<keyword evidence="5 10" id="KW-1133">Transmembrane helix</keyword>
<dbReference type="GO" id="GO:0048039">
    <property type="term" value="F:ubiquinone binding"/>
    <property type="evidence" value="ECO:0007669"/>
    <property type="project" value="TreeGrafter"/>
</dbReference>
<dbReference type="PRINTS" id="PR01437">
    <property type="entry name" value="NUOXDRDTASE4"/>
</dbReference>
<dbReference type="GO" id="GO:0012505">
    <property type="term" value="C:endomembrane system"/>
    <property type="evidence" value="ECO:0007669"/>
    <property type="project" value="UniProtKB-SubCell"/>
</dbReference>
<feature type="transmembrane region" description="Helical" evidence="10">
    <location>
        <begin position="28"/>
        <end position="48"/>
    </location>
</feature>
<dbReference type="Proteomes" id="UP000307790">
    <property type="component" value="Unassembled WGS sequence"/>
</dbReference>
<feature type="transmembrane region" description="Helical" evidence="10">
    <location>
        <begin position="6"/>
        <end position="21"/>
    </location>
</feature>
<dbReference type="NCBIfam" id="TIGR01972">
    <property type="entry name" value="NDH_I_M"/>
    <property type="match status" value="1"/>
</dbReference>
<feature type="domain" description="NADH:quinone oxidoreductase/Mrp antiporter transmembrane" evidence="11">
    <location>
        <begin position="127"/>
        <end position="415"/>
    </location>
</feature>
<feature type="transmembrane region" description="Helical" evidence="10">
    <location>
        <begin position="303"/>
        <end position="323"/>
    </location>
</feature>
<feature type="transmembrane region" description="Helical" evidence="10">
    <location>
        <begin position="243"/>
        <end position="265"/>
    </location>
</feature>